<evidence type="ECO:0000313" key="4">
    <source>
        <dbReference type="Proteomes" id="UP000308705"/>
    </source>
</evidence>
<evidence type="ECO:0000259" key="1">
    <source>
        <dbReference type="Pfam" id="PF01467"/>
    </source>
</evidence>
<dbReference type="InterPro" id="IPR027417">
    <property type="entry name" value="P-loop_NTPase"/>
</dbReference>
<evidence type="ECO:0000259" key="2">
    <source>
        <dbReference type="Pfam" id="PF13521"/>
    </source>
</evidence>
<proteinExistence type="predicted"/>
<comment type="caution">
    <text evidence="3">The sequence shown here is derived from an EMBL/GenBank/DDBJ whole genome shotgun (WGS) entry which is preliminary data.</text>
</comment>
<dbReference type="EMBL" id="SZQA01000056">
    <property type="protein sequence ID" value="TKK80725.1"/>
    <property type="molecule type" value="Genomic_DNA"/>
</dbReference>
<dbReference type="InterPro" id="IPR014729">
    <property type="entry name" value="Rossmann-like_a/b/a_fold"/>
</dbReference>
<feature type="domain" description="Cytidyltransferase-like" evidence="1">
    <location>
        <begin position="8"/>
        <end position="143"/>
    </location>
</feature>
<dbReference type="InterPro" id="IPR038727">
    <property type="entry name" value="NadR/Ttd14_AAA_dom"/>
</dbReference>
<accession>A0A4U3LWX1</accession>
<dbReference type="InterPro" id="IPR052735">
    <property type="entry name" value="NAD_biosynth-regulator"/>
</dbReference>
<organism evidence="3 4">
    <name type="scientific">Herbidospora galbida</name>
    <dbReference type="NCBI Taxonomy" id="2575442"/>
    <lineage>
        <taxon>Bacteria</taxon>
        <taxon>Bacillati</taxon>
        <taxon>Actinomycetota</taxon>
        <taxon>Actinomycetes</taxon>
        <taxon>Streptosporangiales</taxon>
        <taxon>Streptosporangiaceae</taxon>
        <taxon>Herbidospora</taxon>
    </lineage>
</organism>
<feature type="domain" description="NadR/Ttd14 AAA" evidence="2">
    <location>
        <begin position="163"/>
        <end position="345"/>
    </location>
</feature>
<evidence type="ECO:0000313" key="3">
    <source>
        <dbReference type="EMBL" id="TKK80725.1"/>
    </source>
</evidence>
<dbReference type="InterPro" id="IPR004821">
    <property type="entry name" value="Cyt_trans-like"/>
</dbReference>
<dbReference type="SUPFAM" id="SSF52540">
    <property type="entry name" value="P-loop containing nucleoside triphosphate hydrolases"/>
    <property type="match status" value="1"/>
</dbReference>
<dbReference type="Gene3D" id="3.40.50.620">
    <property type="entry name" value="HUPs"/>
    <property type="match status" value="1"/>
</dbReference>
<keyword evidence="4" id="KW-1185">Reference proteome</keyword>
<gene>
    <name evidence="3" type="ORF">FDA94_35650</name>
</gene>
<dbReference type="PANTHER" id="PTHR37512:SF1">
    <property type="entry name" value="NADR_TTD14 AAA DOMAIN-CONTAINING PROTEIN"/>
    <property type="match status" value="1"/>
</dbReference>
<dbReference type="Gene3D" id="3.40.50.300">
    <property type="entry name" value="P-loop containing nucleotide triphosphate hydrolases"/>
    <property type="match status" value="1"/>
</dbReference>
<protein>
    <submittedName>
        <fullName evidence="3">Transcriptional regulator</fullName>
    </submittedName>
</protein>
<dbReference type="SUPFAM" id="SSF52374">
    <property type="entry name" value="Nucleotidylyl transferase"/>
    <property type="match status" value="1"/>
</dbReference>
<dbReference type="GO" id="GO:0003824">
    <property type="term" value="F:catalytic activity"/>
    <property type="evidence" value="ECO:0007669"/>
    <property type="project" value="InterPro"/>
</dbReference>
<dbReference type="OrthoDB" id="3249147at2"/>
<dbReference type="RefSeq" id="WP_137251441.1">
    <property type="nucleotide sequence ID" value="NZ_SZQA01000056.1"/>
</dbReference>
<dbReference type="Pfam" id="PF13521">
    <property type="entry name" value="AAA_28"/>
    <property type="match status" value="1"/>
</dbReference>
<dbReference type="AlphaFoldDB" id="A0A4U3LWX1"/>
<dbReference type="Pfam" id="PF01467">
    <property type="entry name" value="CTP_transf_like"/>
    <property type="match status" value="1"/>
</dbReference>
<name>A0A4U3LWX1_9ACTN</name>
<dbReference type="PANTHER" id="PTHR37512">
    <property type="entry name" value="TRIFUNCTIONAL NAD BIOSYNTHESIS/REGULATOR PROTEIN NADR"/>
    <property type="match status" value="1"/>
</dbReference>
<dbReference type="Proteomes" id="UP000308705">
    <property type="component" value="Unassembled WGS sequence"/>
</dbReference>
<dbReference type="NCBIfam" id="TIGR00125">
    <property type="entry name" value="cyt_tran_rel"/>
    <property type="match status" value="1"/>
</dbReference>
<sequence>MSYAHGLVIGKFYPPHAGHHHLIDTAAERCELVTVVVAANAVETIPLADRAAWLREAHPQPNVVIAPVVDDIAIDYDDPEIWTAHVDVFRFALALAHGPGVAVDAVFSSEDYGDELARRFGAVHVPVDPARERHPVSGTLAREDPVAAWPWLSPAVRAHLARRVVVVGAESTGTTTLTRALTAHYAARGGVWAATRWVPEYGRTYCEEKLALARRAAKLAGEPEPWMDDLRWRPEEFTVVAERQLAWEDAAARVGSPVLFCDTDPFATALWQERYAGTTTDEVWRIADRARHDLWIHTSVEGVPFEQDGWRDGEHLRHAMDARFRELLAARGMPHLVVSGPPARRLETAVRAVDALFSRPAPGPGGTAAAPGG</sequence>
<reference evidence="3 4" key="1">
    <citation type="submission" date="2019-04" db="EMBL/GenBank/DDBJ databases">
        <title>Herbidospora sp. NEAU-GS14.nov., a novel actinomycete isolated from soil.</title>
        <authorList>
            <person name="Han L."/>
        </authorList>
    </citation>
    <scope>NUCLEOTIDE SEQUENCE [LARGE SCALE GENOMIC DNA]</scope>
    <source>
        <strain evidence="3 4">NEAU-GS14</strain>
    </source>
</reference>